<keyword evidence="5" id="KW-0472">Membrane</keyword>
<dbReference type="SUPFAM" id="SSF118251">
    <property type="entry name" value="Variant surface glycoprotein MITAT 1.2, VSG 221, C-terminal domain"/>
    <property type="match status" value="1"/>
</dbReference>
<evidence type="ECO:0000256" key="5">
    <source>
        <dbReference type="ARBA" id="ARBA00023136"/>
    </source>
</evidence>
<evidence type="ECO:0000313" key="8">
    <source>
        <dbReference type="EMBL" id="AGH58790.1"/>
    </source>
</evidence>
<comment type="function">
    <text evidence="1">VSG forms a coat on the surface of the parasite. The trypanosome evades the immune response of the host by expressing a series of antigenically distinct VSGs from an estimated 1000 VSG genes.</text>
</comment>
<dbReference type="VEuPathDB" id="TriTrypDB:Tb427_000325200"/>
<evidence type="ECO:0000256" key="1">
    <source>
        <dbReference type="ARBA" id="ARBA00002523"/>
    </source>
</evidence>
<reference evidence="8" key="1">
    <citation type="submission" date="2013-02" db="EMBL/GenBank/DDBJ databases">
        <authorList>
            <person name="Cross G.A.M."/>
            <person name="Kim H.-S."/>
            <person name="Wickstead B."/>
        </authorList>
    </citation>
    <scope>NUCLEOTIDE SEQUENCE</scope>
    <source>
        <strain evidence="8">Lister 427</strain>
    </source>
</reference>
<name>M4T7E6_9TRYP</name>
<comment type="subcellular location">
    <subcellularLocation>
        <location evidence="2">Cell membrane</location>
        <topology evidence="2">Lipid-anchor</topology>
        <topology evidence="2">GPI-anchor</topology>
    </subcellularLocation>
</comment>
<keyword evidence="4" id="KW-0336">GPI-anchor</keyword>
<protein>
    <submittedName>
        <fullName evidence="8">Variant surface glycoprotein 2052</fullName>
    </submittedName>
</protein>
<keyword evidence="6" id="KW-0325">Glycoprotein</keyword>
<evidence type="ECO:0000256" key="7">
    <source>
        <dbReference type="ARBA" id="ARBA00023288"/>
    </source>
</evidence>
<keyword evidence="7" id="KW-0449">Lipoprotein</keyword>
<evidence type="ECO:0000256" key="6">
    <source>
        <dbReference type="ARBA" id="ARBA00023180"/>
    </source>
</evidence>
<dbReference type="InterPro" id="IPR027446">
    <property type="entry name" value="VSG_C_dom_sf"/>
</dbReference>
<dbReference type="AlphaFoldDB" id="M4T7E6"/>
<dbReference type="GO" id="GO:0005886">
    <property type="term" value="C:plasma membrane"/>
    <property type="evidence" value="ECO:0007669"/>
    <property type="project" value="UniProtKB-SubCell"/>
</dbReference>
<evidence type="ECO:0000256" key="3">
    <source>
        <dbReference type="ARBA" id="ARBA00022475"/>
    </source>
</evidence>
<feature type="non-terminal residue" evidence="8">
    <location>
        <position position="1"/>
    </location>
</feature>
<reference evidence="8" key="2">
    <citation type="journal article" date="2014" name="Mol. Biochem. Parasitol.">
        <title>Capturing the variant surface glycoprotein repertoire (the VSGnome) of Trypanosoma brucei Lister 427.</title>
        <authorList>
            <person name="Cross G.A."/>
            <person name="Kim H.S."/>
            <person name="Wickstead B."/>
        </authorList>
    </citation>
    <scope>NUCLEOTIDE SEQUENCE</scope>
    <source>
        <strain evidence="8">Lister 427</strain>
    </source>
</reference>
<proteinExistence type="predicted"/>
<sequence>MALVHHTQQQTAADTVRLQRETDDIDAAFEIVDQQLGAITATLKFAQLKFDGGGSKQGGADTSTRTFRLDASNGGSPLCATPTAISKIVDKNKEPSFDKLHTIKTTKLEEMTKIIKGTQTTISGLNSCTPHTNYDQAYPTTMNACTYNTAGTVEGGIERAARTYHGTNKQLFERNTRTGECAVKQLTEANEKDREKDLSYLLCKALQATDSATKPFSELSGAQLQAEPTVLLSIRNCDEKFSTSQTKDGLSTNTALKEYVKSAFGEDSVKFRTAFVDALKSLKPPVRTEQKIDATKSVEELAGTVDAVAAAAHAEGERIKKEIEAEKKDAATPKPIVSKNEEKCKGKPQGECKEEDGCEFKDGKCEAKMTKAAETDGKTNTTERNSFVINKAPLLLAVFAYII</sequence>
<evidence type="ECO:0000256" key="2">
    <source>
        <dbReference type="ARBA" id="ARBA00004609"/>
    </source>
</evidence>
<keyword evidence="3" id="KW-1003">Cell membrane</keyword>
<dbReference type="GO" id="GO:0098552">
    <property type="term" value="C:side of membrane"/>
    <property type="evidence" value="ECO:0007669"/>
    <property type="project" value="UniProtKB-KW"/>
</dbReference>
<organism evidence="8">
    <name type="scientific">Trypanosoma brucei</name>
    <dbReference type="NCBI Taxonomy" id="5691"/>
    <lineage>
        <taxon>Eukaryota</taxon>
        <taxon>Discoba</taxon>
        <taxon>Euglenozoa</taxon>
        <taxon>Kinetoplastea</taxon>
        <taxon>Metakinetoplastina</taxon>
        <taxon>Trypanosomatida</taxon>
        <taxon>Trypanosomatidae</taxon>
        <taxon>Trypanosoma</taxon>
    </lineage>
</organism>
<dbReference type="EMBL" id="KC611359">
    <property type="protein sequence ID" value="AGH58790.1"/>
    <property type="molecule type" value="Genomic_DNA"/>
</dbReference>
<evidence type="ECO:0000256" key="4">
    <source>
        <dbReference type="ARBA" id="ARBA00022622"/>
    </source>
</evidence>
<accession>M4T7E6</accession>